<proteinExistence type="predicted"/>
<dbReference type="RefSeq" id="WP_126866664.1">
    <property type="nucleotide sequence ID" value="NZ_JAUSTX010000032.1"/>
</dbReference>
<feature type="transmembrane region" description="Helical" evidence="1">
    <location>
        <begin position="353"/>
        <end position="375"/>
    </location>
</feature>
<feature type="transmembrane region" description="Helical" evidence="1">
    <location>
        <begin position="186"/>
        <end position="217"/>
    </location>
</feature>
<evidence type="ECO:0000259" key="2">
    <source>
        <dbReference type="Pfam" id="PF19982"/>
    </source>
</evidence>
<name>A0A433HE24_9BACI</name>
<evidence type="ECO:0000313" key="4">
    <source>
        <dbReference type="Proteomes" id="UP000267430"/>
    </source>
</evidence>
<dbReference type="InterPro" id="IPR046303">
    <property type="entry name" value="DUF6418"/>
</dbReference>
<keyword evidence="1" id="KW-1133">Transmembrane helix</keyword>
<protein>
    <submittedName>
        <fullName evidence="3">Oligosaccharide repeat unit polymerase</fullName>
    </submittedName>
</protein>
<sequence>MVNTLNILSILIYLLFSYFIFKNNRYWPFFFFFYMAQLWALISCYYIEQGIYITEQNRMSFETGATYRLAFQNIVFFSSALIFLKFLPMGNVNLVTWDSSIQKNKVFKLLKNILFVIAILYVTDAFLTFIRYVGSYTRFNFAEYSILYNVPVVGKILAQSSLLAFFMGVTFVFFRDKKREKSQIIISLLLIIVGTILQGSAFSAIYSILVLFFIPFFSLTRIKLSKRSIKYFILSAVIIIFFVTMVFNLKVQEYSVNSTVDQAVDFTFYRIFGLQGHTWWGTDYLAQFESNMEKSQKIYNELDVILLKSDGKYTSGLNALMLLVSPSMGLGFIENGVSFTMGFPAILNIMFNPIALFFVLIICGIFFGLFIYVFYRSIQSFNLIYMGFLGYIYIYGIIQLFTMGRMSYLFNLKMYLIILLLLYIFLINKFQKKRGILQY</sequence>
<feature type="transmembrane region" description="Helical" evidence="1">
    <location>
        <begin position="109"/>
        <end position="132"/>
    </location>
</feature>
<keyword evidence="1" id="KW-0812">Transmembrane</keyword>
<dbReference type="Proteomes" id="UP000267430">
    <property type="component" value="Unassembled WGS sequence"/>
</dbReference>
<keyword evidence="4" id="KW-1185">Reference proteome</keyword>
<evidence type="ECO:0000256" key="1">
    <source>
        <dbReference type="SAM" id="Phobius"/>
    </source>
</evidence>
<reference evidence="3 4" key="1">
    <citation type="submission" date="2018-12" db="EMBL/GenBank/DDBJ databases">
        <title>Bacillus chawlae sp. nov., Bacillus glennii sp. nov., and Bacillus saganii sp. nov. Isolated from the Vehicle Assembly Building at Kennedy Space Center where the Viking Spacecraft were Assembled.</title>
        <authorList>
            <person name="Seuylemezian A."/>
            <person name="Vaishampayan P."/>
        </authorList>
    </citation>
    <scope>NUCLEOTIDE SEQUENCE [LARGE SCALE GENOMIC DNA]</scope>
    <source>
        <strain evidence="3 4">L5</strain>
    </source>
</reference>
<feature type="transmembrane region" description="Helical" evidence="1">
    <location>
        <begin position="316"/>
        <end position="333"/>
    </location>
</feature>
<accession>A0A433HE24</accession>
<feature type="transmembrane region" description="Helical" evidence="1">
    <location>
        <begin position="28"/>
        <end position="47"/>
    </location>
</feature>
<feature type="transmembrane region" description="Helical" evidence="1">
    <location>
        <begin position="408"/>
        <end position="427"/>
    </location>
</feature>
<feature type="transmembrane region" description="Helical" evidence="1">
    <location>
        <begin position="152"/>
        <end position="174"/>
    </location>
</feature>
<dbReference type="AlphaFoldDB" id="A0A433HE24"/>
<dbReference type="EMBL" id="RYZZ01000034">
    <property type="protein sequence ID" value="RUQ26564.1"/>
    <property type="molecule type" value="Genomic_DNA"/>
</dbReference>
<evidence type="ECO:0000313" key="3">
    <source>
        <dbReference type="EMBL" id="RUQ26564.1"/>
    </source>
</evidence>
<dbReference type="Pfam" id="PF19982">
    <property type="entry name" value="DUF6418"/>
    <property type="match status" value="1"/>
</dbReference>
<feature type="transmembrane region" description="Helical" evidence="1">
    <location>
        <begin position="6"/>
        <end position="21"/>
    </location>
</feature>
<organism evidence="3 4">
    <name type="scientific">Peribacillus cavernae</name>
    <dbReference type="NCBI Taxonomy" id="1674310"/>
    <lineage>
        <taxon>Bacteria</taxon>
        <taxon>Bacillati</taxon>
        <taxon>Bacillota</taxon>
        <taxon>Bacilli</taxon>
        <taxon>Bacillales</taxon>
        <taxon>Bacillaceae</taxon>
        <taxon>Peribacillus</taxon>
    </lineage>
</organism>
<dbReference type="OrthoDB" id="1408536at2"/>
<keyword evidence="1" id="KW-0472">Membrane</keyword>
<feature type="transmembrane region" description="Helical" evidence="1">
    <location>
        <begin position="67"/>
        <end position="88"/>
    </location>
</feature>
<feature type="domain" description="DUF6418" evidence="2">
    <location>
        <begin position="311"/>
        <end position="418"/>
    </location>
</feature>
<comment type="caution">
    <text evidence="3">The sequence shown here is derived from an EMBL/GenBank/DDBJ whole genome shotgun (WGS) entry which is preliminary data.</text>
</comment>
<feature type="transmembrane region" description="Helical" evidence="1">
    <location>
        <begin position="382"/>
        <end position="402"/>
    </location>
</feature>
<feature type="transmembrane region" description="Helical" evidence="1">
    <location>
        <begin position="229"/>
        <end position="249"/>
    </location>
</feature>
<gene>
    <name evidence="3" type="ORF">ELQ35_18465</name>
</gene>